<dbReference type="SUPFAM" id="SSF53098">
    <property type="entry name" value="Ribonuclease H-like"/>
    <property type="match status" value="1"/>
</dbReference>
<protein>
    <submittedName>
        <fullName evidence="3">Integrase catalytic region</fullName>
    </submittedName>
</protein>
<dbReference type="InterPro" id="IPR012337">
    <property type="entry name" value="RNaseH-like_sf"/>
</dbReference>
<feature type="domain" description="Integrase catalytic" evidence="2">
    <location>
        <begin position="166"/>
        <end position="220"/>
    </location>
</feature>
<feature type="region of interest" description="Disordered" evidence="1">
    <location>
        <begin position="87"/>
        <end position="139"/>
    </location>
</feature>
<evidence type="ECO:0000313" key="3">
    <source>
        <dbReference type="EMBL" id="AYM53997.1"/>
    </source>
</evidence>
<dbReference type="Pfam" id="PF13683">
    <property type="entry name" value="rve_3"/>
    <property type="match status" value="1"/>
</dbReference>
<proteinExistence type="predicted"/>
<reference evidence="3" key="1">
    <citation type="journal article" date="2018" name="J. Ind. Microbiol. Biotechnol.">
        <title>Genome mining reveals uncommon alkylpyrones as type III PKS products from myxobacteria.</title>
        <authorList>
            <person name="Hug J.J."/>
            <person name="Panter F."/>
            <person name="Krug D."/>
            <person name="Muller R."/>
        </authorList>
    </citation>
    <scope>NUCLEOTIDE SEQUENCE</scope>
    <source>
        <strain evidence="3">MCy9557</strain>
    </source>
</reference>
<dbReference type="GO" id="GO:0015074">
    <property type="term" value="P:DNA integration"/>
    <property type="evidence" value="ECO:0007669"/>
    <property type="project" value="InterPro"/>
</dbReference>
<evidence type="ECO:0000256" key="1">
    <source>
        <dbReference type="SAM" id="MobiDB-lite"/>
    </source>
</evidence>
<name>A0A3S7UZ31_9BACT</name>
<accession>A0A3S7UZ31</accession>
<feature type="compositionally biased region" description="Basic residues" evidence="1">
    <location>
        <begin position="87"/>
        <end position="99"/>
    </location>
</feature>
<organism evidence="3">
    <name type="scientific">Pyxidicoccus sp</name>
    <dbReference type="NCBI Taxonomy" id="2023737"/>
    <lineage>
        <taxon>Bacteria</taxon>
        <taxon>Pseudomonadati</taxon>
        <taxon>Myxococcota</taxon>
        <taxon>Myxococcia</taxon>
        <taxon>Myxococcales</taxon>
        <taxon>Cystobacterineae</taxon>
        <taxon>Myxococcaceae</taxon>
        <taxon>Pyxidicoccus</taxon>
    </lineage>
</organism>
<dbReference type="EMBL" id="MH908914">
    <property type="protein sequence ID" value="AYM53997.1"/>
    <property type="molecule type" value="Genomic_DNA"/>
</dbReference>
<dbReference type="AlphaFoldDB" id="A0A3S7UZ31"/>
<dbReference type="InterPro" id="IPR001584">
    <property type="entry name" value="Integrase_cat-core"/>
</dbReference>
<sequence>MPQSGPADGVHLSPQPAAPGRGQAWRQSQARQPPHAPGPTAAAAAYRQADAHPRGPGGDAQVQPALALGRLRGALLEWRARPRRLQPRLLRPRSHRLPGRRPAAYRSDHPGPVGRDARGPLRPRHRPGAPSGGVAVGQWPGLHRQGYPRLRQQPRPAGVHHALLPPQSNGMAEAFVKTFKRDYVFVNELPSAAHVLAQLPGWFDDYNRCHPHRGLKMKSPREFRTANSQP</sequence>
<evidence type="ECO:0000259" key="2">
    <source>
        <dbReference type="Pfam" id="PF13683"/>
    </source>
</evidence>
<feature type="compositionally biased region" description="Low complexity" evidence="1">
    <location>
        <begin position="38"/>
        <end position="48"/>
    </location>
</feature>
<feature type="region of interest" description="Disordered" evidence="1">
    <location>
        <begin position="1"/>
        <end position="62"/>
    </location>
</feature>